<protein>
    <recommendedName>
        <fullName evidence="6">Fe2OG dioxygenase domain-containing protein</fullName>
    </recommendedName>
</protein>
<evidence type="ECO:0000259" key="3">
    <source>
        <dbReference type="Pfam" id="PF14226"/>
    </source>
</evidence>
<dbReference type="VEuPathDB" id="FungiDB:G647_00198"/>
<dbReference type="Pfam" id="PF03171">
    <property type="entry name" value="2OG-FeII_Oxy"/>
    <property type="match status" value="1"/>
</dbReference>
<dbReference type="OrthoDB" id="406156at2759"/>
<name>V9DLE9_9EURO</name>
<dbReference type="InterPro" id="IPR044861">
    <property type="entry name" value="IPNS-like_FE2OG_OXY"/>
</dbReference>
<dbReference type="InterPro" id="IPR027443">
    <property type="entry name" value="IPNS-like_sf"/>
</dbReference>
<dbReference type="AlphaFoldDB" id="V9DLE9"/>
<dbReference type="EMBL" id="KB822697">
    <property type="protein sequence ID" value="ETI27749.1"/>
    <property type="molecule type" value="Genomic_DNA"/>
</dbReference>
<gene>
    <name evidence="4" type="ORF">G647_00198</name>
</gene>
<dbReference type="Pfam" id="PF14226">
    <property type="entry name" value="DIOX_N"/>
    <property type="match status" value="1"/>
</dbReference>
<dbReference type="Proteomes" id="UP000030678">
    <property type="component" value="Unassembled WGS sequence"/>
</dbReference>
<comment type="similarity">
    <text evidence="1">Belongs to the iron/ascorbate-dependent oxidoreductase family.</text>
</comment>
<dbReference type="HOGENOM" id="CLU_010119_10_0_1"/>
<dbReference type="PANTHER" id="PTHR47990">
    <property type="entry name" value="2-OXOGLUTARATE (2OG) AND FE(II)-DEPENDENT OXYGENASE SUPERFAMILY PROTEIN-RELATED"/>
    <property type="match status" value="1"/>
</dbReference>
<evidence type="ECO:0000256" key="1">
    <source>
        <dbReference type="ARBA" id="ARBA00008056"/>
    </source>
</evidence>
<proteinExistence type="inferred from homology"/>
<accession>V9DLE9</accession>
<evidence type="ECO:0000313" key="4">
    <source>
        <dbReference type="EMBL" id="ETI27749.1"/>
    </source>
</evidence>
<dbReference type="SUPFAM" id="SSF51197">
    <property type="entry name" value="Clavaminate synthase-like"/>
    <property type="match status" value="1"/>
</dbReference>
<dbReference type="RefSeq" id="XP_008721823.1">
    <property type="nucleotide sequence ID" value="XM_008723601.1"/>
</dbReference>
<dbReference type="InterPro" id="IPR026992">
    <property type="entry name" value="DIOX_N"/>
</dbReference>
<feature type="domain" description="Isopenicillin N synthase-like Fe(2+) 2OG dioxygenase" evidence="2">
    <location>
        <begin position="173"/>
        <end position="277"/>
    </location>
</feature>
<organism evidence="4 5">
    <name type="scientific">Cladophialophora carrionii CBS 160.54</name>
    <dbReference type="NCBI Taxonomy" id="1279043"/>
    <lineage>
        <taxon>Eukaryota</taxon>
        <taxon>Fungi</taxon>
        <taxon>Dikarya</taxon>
        <taxon>Ascomycota</taxon>
        <taxon>Pezizomycotina</taxon>
        <taxon>Eurotiomycetes</taxon>
        <taxon>Chaetothyriomycetidae</taxon>
        <taxon>Chaetothyriales</taxon>
        <taxon>Herpotrichiellaceae</taxon>
        <taxon>Cladophialophora</taxon>
    </lineage>
</organism>
<dbReference type="InterPro" id="IPR050231">
    <property type="entry name" value="Iron_ascorbate_oxido_reductase"/>
</dbReference>
<evidence type="ECO:0008006" key="6">
    <source>
        <dbReference type="Google" id="ProtNLM"/>
    </source>
</evidence>
<reference evidence="4 5" key="1">
    <citation type="submission" date="2013-03" db="EMBL/GenBank/DDBJ databases">
        <title>The Genome Sequence of Cladophialophora carrionii CBS 160.54.</title>
        <authorList>
            <consortium name="The Broad Institute Genomics Platform"/>
            <person name="Cuomo C."/>
            <person name="de Hoog S."/>
            <person name="Gorbushina A."/>
            <person name="Walker B."/>
            <person name="Young S.K."/>
            <person name="Zeng Q."/>
            <person name="Gargeya S."/>
            <person name="Fitzgerald M."/>
            <person name="Haas B."/>
            <person name="Abouelleil A."/>
            <person name="Allen A.W."/>
            <person name="Alvarado L."/>
            <person name="Arachchi H.M."/>
            <person name="Berlin A.M."/>
            <person name="Chapman S.B."/>
            <person name="Gainer-Dewar J."/>
            <person name="Goldberg J."/>
            <person name="Griggs A."/>
            <person name="Gujja S."/>
            <person name="Hansen M."/>
            <person name="Howarth C."/>
            <person name="Imamovic A."/>
            <person name="Ireland A."/>
            <person name="Larimer J."/>
            <person name="McCowan C."/>
            <person name="Murphy C."/>
            <person name="Pearson M."/>
            <person name="Poon T.W."/>
            <person name="Priest M."/>
            <person name="Roberts A."/>
            <person name="Saif S."/>
            <person name="Shea T."/>
            <person name="Sisk P."/>
            <person name="Sykes S."/>
            <person name="Wortman J."/>
            <person name="Nusbaum C."/>
            <person name="Birren B."/>
        </authorList>
    </citation>
    <scope>NUCLEOTIDE SEQUENCE [LARGE SCALE GENOMIC DNA]</scope>
    <source>
        <strain evidence="4 5">CBS 160.54</strain>
    </source>
</reference>
<feature type="domain" description="Non-haem dioxygenase N-terminal" evidence="3">
    <location>
        <begin position="37"/>
        <end position="111"/>
    </location>
</feature>
<dbReference type="GeneID" id="19978691"/>
<evidence type="ECO:0000259" key="2">
    <source>
        <dbReference type="Pfam" id="PF03171"/>
    </source>
</evidence>
<evidence type="ECO:0000313" key="5">
    <source>
        <dbReference type="Proteomes" id="UP000030678"/>
    </source>
</evidence>
<dbReference type="Gene3D" id="2.60.120.330">
    <property type="entry name" value="B-lactam Antibiotic, Isopenicillin N Synthase, Chain"/>
    <property type="match status" value="1"/>
</dbReference>
<sequence>MGAPAITDGASRQSIPEITAKLDWADLVTLDLSDFDRPGFFYLVNFGLSQEEVNDQFSLAAKIFQLPEQEKQKYERNHSLPCGPLGFQLRGNGPGQRENVELYDDPKWNSCFEDRPRPPPCVEYKERIEKFCRHLHYHILYRLLVLTAIILKLEDEEALWKLHNEEAMSNCHMRYMLQHPSASKGEKGPVTETIRGHTDFGTFTLLFRQPIAGLQIRTADNSWKWVKPYPASITVNVADTLSALTGGLLKSSIHRVIPPPDDQKGLARLGVIYFSQPGDDTVLRPIDSGLVQIATSNSPIPIDKQLTVGEWVMARHKGFREDVTGKVGAQIVQGVQVPIYT</sequence>